<dbReference type="EMBL" id="JAMZMM010000036">
    <property type="protein sequence ID" value="MCP2728019.1"/>
    <property type="molecule type" value="Genomic_DNA"/>
</dbReference>
<keyword evidence="2" id="KW-1185">Reference proteome</keyword>
<dbReference type="AlphaFoldDB" id="A0AAE3GQ14"/>
<organism evidence="1 2">
    <name type="scientific">Limnofasciculus baicalensis BBK-W-15</name>
    <dbReference type="NCBI Taxonomy" id="2699891"/>
    <lineage>
        <taxon>Bacteria</taxon>
        <taxon>Bacillati</taxon>
        <taxon>Cyanobacteriota</taxon>
        <taxon>Cyanophyceae</taxon>
        <taxon>Coleofasciculales</taxon>
        <taxon>Coleofasciculaceae</taxon>
        <taxon>Limnofasciculus</taxon>
        <taxon>Limnofasciculus baicalensis</taxon>
    </lineage>
</organism>
<protein>
    <submittedName>
        <fullName evidence="1">Uncharacterized protein</fullName>
    </submittedName>
</protein>
<dbReference type="RefSeq" id="WP_254010823.1">
    <property type="nucleotide sequence ID" value="NZ_JAMZMM010000036.1"/>
</dbReference>
<accession>A0AAE3GQ14</accession>
<dbReference type="Proteomes" id="UP001204953">
    <property type="component" value="Unassembled WGS sequence"/>
</dbReference>
<proteinExistence type="predicted"/>
<reference evidence="1" key="1">
    <citation type="submission" date="2022-06" db="EMBL/GenBank/DDBJ databases">
        <title>New cyanobacteria of genus Symplocastrum in benthos of Lake Baikal.</title>
        <authorList>
            <person name="Sorokovikova E."/>
            <person name="Tikhonova I."/>
            <person name="Krasnopeev A."/>
            <person name="Evseev P."/>
            <person name="Gladkikh A."/>
            <person name="Belykh O."/>
        </authorList>
    </citation>
    <scope>NUCLEOTIDE SEQUENCE</scope>
    <source>
        <strain evidence="1">BBK-W-15</strain>
    </source>
</reference>
<evidence type="ECO:0000313" key="2">
    <source>
        <dbReference type="Proteomes" id="UP001204953"/>
    </source>
</evidence>
<evidence type="ECO:0000313" key="1">
    <source>
        <dbReference type="EMBL" id="MCP2728019.1"/>
    </source>
</evidence>
<name>A0AAE3GQ14_9CYAN</name>
<sequence>MVEINSTSNYSNIEVMAVKQLTAFGTTDERESLRQLAQKALQPRSEDYPLVFVPEVVEKAQKGYEAFWAKSPFPQAEAGQTEILVAIGKAEELSSEIGIGEVFPGGYRQIAHYLLPDKIWLTWKYVKPGETSGMAYDGLVWLEERFVWFPKPWRILAE</sequence>
<gene>
    <name evidence="1" type="ORF">NJ959_05945</name>
</gene>
<comment type="caution">
    <text evidence="1">The sequence shown here is derived from an EMBL/GenBank/DDBJ whole genome shotgun (WGS) entry which is preliminary data.</text>
</comment>